<organism evidence="1">
    <name type="scientific">Kitasatospora camelliae</name>
    <dbReference type="NCBI Taxonomy" id="3156397"/>
    <lineage>
        <taxon>Bacteria</taxon>
        <taxon>Bacillati</taxon>
        <taxon>Actinomycetota</taxon>
        <taxon>Actinomycetes</taxon>
        <taxon>Kitasatosporales</taxon>
        <taxon>Streptomycetaceae</taxon>
        <taxon>Kitasatospora</taxon>
    </lineage>
</organism>
<sequence length="47" mass="5078">MGVVLGCLVLGAEVQRDGRGYNLCVLEDPDQTCTEEELLRKLPSADA</sequence>
<protein>
    <submittedName>
        <fullName evidence="1">Uncharacterized protein</fullName>
    </submittedName>
</protein>
<gene>
    <name evidence="1" type="ORF">ABWK59_31910</name>
</gene>
<name>A0AAU8K7H3_9ACTN</name>
<dbReference type="EMBL" id="CP159872">
    <property type="protein sequence ID" value="XCM83203.1"/>
    <property type="molecule type" value="Genomic_DNA"/>
</dbReference>
<accession>A0AAU8K7H3</accession>
<reference evidence="1" key="1">
    <citation type="submission" date="2024-06" db="EMBL/GenBank/DDBJ databases">
        <title>The genome sequences of Kitasatospora sp. strain HUAS MG31.</title>
        <authorList>
            <person name="Mo P."/>
        </authorList>
    </citation>
    <scope>NUCLEOTIDE SEQUENCE</scope>
    <source>
        <strain evidence="1">HUAS MG31</strain>
    </source>
</reference>
<dbReference type="KEGG" id="kcm:ABWK59_31910"/>
<proteinExistence type="predicted"/>
<dbReference type="AlphaFoldDB" id="A0AAU8K7H3"/>
<evidence type="ECO:0000313" key="1">
    <source>
        <dbReference type="EMBL" id="XCM83203.1"/>
    </source>
</evidence>
<dbReference type="RefSeq" id="WP_354644138.1">
    <property type="nucleotide sequence ID" value="NZ_CP159872.1"/>
</dbReference>